<evidence type="ECO:0000256" key="1">
    <source>
        <dbReference type="ARBA" id="ARBA00022737"/>
    </source>
</evidence>
<organism evidence="3 4">
    <name type="scientific">Eleutherodactylus coqui</name>
    <name type="common">Puerto Rican coqui</name>
    <dbReference type="NCBI Taxonomy" id="57060"/>
    <lineage>
        <taxon>Eukaryota</taxon>
        <taxon>Metazoa</taxon>
        <taxon>Chordata</taxon>
        <taxon>Craniata</taxon>
        <taxon>Vertebrata</taxon>
        <taxon>Euteleostomi</taxon>
        <taxon>Amphibia</taxon>
        <taxon>Batrachia</taxon>
        <taxon>Anura</taxon>
        <taxon>Neobatrachia</taxon>
        <taxon>Hyloidea</taxon>
        <taxon>Eleutherodactylidae</taxon>
        <taxon>Eleutherodactylinae</taxon>
        <taxon>Eleutherodactylus</taxon>
        <taxon>Eleutherodactylus</taxon>
    </lineage>
</organism>
<name>A0A8J6BA05_ELECQ</name>
<dbReference type="EMBL" id="WNTK01029980">
    <property type="protein sequence ID" value="KAG9461059.1"/>
    <property type="molecule type" value="Genomic_DNA"/>
</dbReference>
<accession>A0A8J6BA05</accession>
<dbReference type="GO" id="GO:0014704">
    <property type="term" value="C:intercalated disc"/>
    <property type="evidence" value="ECO:0007669"/>
    <property type="project" value="TreeGrafter"/>
</dbReference>
<dbReference type="Gene3D" id="1.25.10.10">
    <property type="entry name" value="Leucine-rich Repeat Variant"/>
    <property type="match status" value="1"/>
</dbReference>
<dbReference type="GO" id="GO:0002934">
    <property type="term" value="P:desmosome organization"/>
    <property type="evidence" value="ECO:0007669"/>
    <property type="project" value="TreeGrafter"/>
</dbReference>
<dbReference type="GO" id="GO:0098609">
    <property type="term" value="P:cell-cell adhesion"/>
    <property type="evidence" value="ECO:0007669"/>
    <property type="project" value="InterPro"/>
</dbReference>
<dbReference type="InterPro" id="IPR016024">
    <property type="entry name" value="ARM-type_fold"/>
</dbReference>
<keyword evidence="4" id="KW-1185">Reference proteome</keyword>
<evidence type="ECO:0000313" key="4">
    <source>
        <dbReference type="Proteomes" id="UP000770717"/>
    </source>
</evidence>
<sequence>RNMSSAGPEGRRALRECDGLIDSLVHYISRTVADHKPDDKATENCVCILHNLSYQLESEVPSRYSHNFHSLTRSPSRNESNIGCFGSRSRKLKE</sequence>
<dbReference type="PANTHER" id="PTHR10372">
    <property type="entry name" value="PLAKOPHILLIN-RELATED"/>
    <property type="match status" value="1"/>
</dbReference>
<dbReference type="GO" id="GO:0005886">
    <property type="term" value="C:plasma membrane"/>
    <property type="evidence" value="ECO:0007669"/>
    <property type="project" value="TreeGrafter"/>
</dbReference>
<proteinExistence type="predicted"/>
<dbReference type="InterPro" id="IPR028435">
    <property type="entry name" value="Plakophilin/d_Catenin"/>
</dbReference>
<dbReference type="SUPFAM" id="SSF48371">
    <property type="entry name" value="ARM repeat"/>
    <property type="match status" value="1"/>
</dbReference>
<feature type="region of interest" description="Disordered" evidence="2">
    <location>
        <begin position="67"/>
        <end position="94"/>
    </location>
</feature>
<dbReference type="GO" id="GO:0005912">
    <property type="term" value="C:adherens junction"/>
    <property type="evidence" value="ECO:0007669"/>
    <property type="project" value="TreeGrafter"/>
</dbReference>
<dbReference type="AlphaFoldDB" id="A0A8J6BA05"/>
<gene>
    <name evidence="3" type="ORF">GDO78_018257</name>
</gene>
<dbReference type="GO" id="GO:0005737">
    <property type="term" value="C:cytoplasm"/>
    <property type="evidence" value="ECO:0007669"/>
    <property type="project" value="TreeGrafter"/>
</dbReference>
<reference evidence="3" key="1">
    <citation type="thesis" date="2020" institute="ProQuest LLC" country="789 East Eisenhower Parkway, Ann Arbor, MI, USA">
        <title>Comparative Genomics and Chromosome Evolution.</title>
        <authorList>
            <person name="Mudd A.B."/>
        </authorList>
    </citation>
    <scope>NUCLEOTIDE SEQUENCE</scope>
    <source>
        <strain evidence="3">HN-11 Male</strain>
        <tissue evidence="3">Kidney and liver</tissue>
    </source>
</reference>
<dbReference type="OrthoDB" id="3245100at2759"/>
<feature type="compositionally biased region" description="Polar residues" evidence="2">
    <location>
        <begin position="67"/>
        <end position="81"/>
    </location>
</feature>
<evidence type="ECO:0008006" key="5">
    <source>
        <dbReference type="Google" id="ProtNLM"/>
    </source>
</evidence>
<protein>
    <recommendedName>
        <fullName evidence="5">Plakophilin 2</fullName>
    </recommendedName>
</protein>
<evidence type="ECO:0000313" key="3">
    <source>
        <dbReference type="EMBL" id="KAG9461059.1"/>
    </source>
</evidence>
<dbReference type="GO" id="GO:0005634">
    <property type="term" value="C:nucleus"/>
    <property type="evidence" value="ECO:0007669"/>
    <property type="project" value="TreeGrafter"/>
</dbReference>
<dbReference type="PANTHER" id="PTHR10372:SF25">
    <property type="entry name" value="PLAKOPHILIN-2"/>
    <property type="match status" value="1"/>
</dbReference>
<dbReference type="InterPro" id="IPR011989">
    <property type="entry name" value="ARM-like"/>
</dbReference>
<feature type="non-terminal residue" evidence="3">
    <location>
        <position position="1"/>
    </location>
</feature>
<keyword evidence="1" id="KW-0677">Repeat</keyword>
<dbReference type="Proteomes" id="UP000770717">
    <property type="component" value="Unassembled WGS sequence"/>
</dbReference>
<dbReference type="GO" id="GO:0045110">
    <property type="term" value="P:intermediate filament bundle assembly"/>
    <property type="evidence" value="ECO:0007669"/>
    <property type="project" value="TreeGrafter"/>
</dbReference>
<feature type="non-terminal residue" evidence="3">
    <location>
        <position position="94"/>
    </location>
</feature>
<dbReference type="GO" id="GO:0072659">
    <property type="term" value="P:protein localization to plasma membrane"/>
    <property type="evidence" value="ECO:0007669"/>
    <property type="project" value="TreeGrafter"/>
</dbReference>
<evidence type="ECO:0000256" key="2">
    <source>
        <dbReference type="SAM" id="MobiDB-lite"/>
    </source>
</evidence>
<dbReference type="GO" id="GO:0007507">
    <property type="term" value="P:heart development"/>
    <property type="evidence" value="ECO:0007669"/>
    <property type="project" value="TreeGrafter"/>
</dbReference>
<comment type="caution">
    <text evidence="3">The sequence shown here is derived from an EMBL/GenBank/DDBJ whole genome shotgun (WGS) entry which is preliminary data.</text>
</comment>